<evidence type="ECO:0000256" key="8">
    <source>
        <dbReference type="ARBA" id="ARBA00022932"/>
    </source>
</evidence>
<evidence type="ECO:0000259" key="12">
    <source>
        <dbReference type="Pfam" id="PF11799"/>
    </source>
</evidence>
<evidence type="ECO:0000256" key="3">
    <source>
        <dbReference type="ARBA" id="ARBA00022695"/>
    </source>
</evidence>
<dbReference type="GO" id="GO:0042276">
    <property type="term" value="P:error-prone translesion synthesis"/>
    <property type="evidence" value="ECO:0007669"/>
    <property type="project" value="TreeGrafter"/>
</dbReference>
<dbReference type="GO" id="GO:0005829">
    <property type="term" value="C:cytosol"/>
    <property type="evidence" value="ECO:0007669"/>
    <property type="project" value="TreeGrafter"/>
</dbReference>
<dbReference type="EMBL" id="CAEZUZ010000165">
    <property type="protein sequence ID" value="CAB4621318.1"/>
    <property type="molecule type" value="Genomic_DNA"/>
</dbReference>
<keyword evidence="8" id="KW-0239">DNA-directed DNA polymerase</keyword>
<dbReference type="FunFam" id="3.30.1490.100:FF:000004">
    <property type="entry name" value="DNA polymerase IV"/>
    <property type="match status" value="1"/>
</dbReference>
<dbReference type="Gene3D" id="3.30.1490.100">
    <property type="entry name" value="DNA polymerase, Y-family, little finger domain"/>
    <property type="match status" value="1"/>
</dbReference>
<dbReference type="SUPFAM" id="SSF100879">
    <property type="entry name" value="Lesion bypass DNA polymerase (Y-family), little finger domain"/>
    <property type="match status" value="1"/>
</dbReference>
<keyword evidence="4" id="KW-0235">DNA replication</keyword>
<dbReference type="GO" id="GO:0003887">
    <property type="term" value="F:DNA-directed DNA polymerase activity"/>
    <property type="evidence" value="ECO:0007669"/>
    <property type="project" value="UniProtKB-KW"/>
</dbReference>
<protein>
    <recommendedName>
        <fullName evidence="1">DNA-directed DNA polymerase</fullName>
        <ecNumber evidence="1">2.7.7.7</ecNumber>
    </recommendedName>
</protein>
<dbReference type="InterPro" id="IPR050116">
    <property type="entry name" value="DNA_polymerase-Y"/>
</dbReference>
<reference evidence="13" key="1">
    <citation type="submission" date="2020-05" db="EMBL/GenBank/DDBJ databases">
        <authorList>
            <person name="Chiriac C."/>
            <person name="Salcher M."/>
            <person name="Ghai R."/>
            <person name="Kavagutti S V."/>
        </authorList>
    </citation>
    <scope>NUCLEOTIDE SEQUENCE</scope>
</reference>
<dbReference type="EC" id="2.7.7.7" evidence="1"/>
<gene>
    <name evidence="13" type="ORF">UFOPK1889_00928</name>
</gene>
<dbReference type="GO" id="GO:0046872">
    <property type="term" value="F:metal ion binding"/>
    <property type="evidence" value="ECO:0007669"/>
    <property type="project" value="UniProtKB-KW"/>
</dbReference>
<dbReference type="AlphaFoldDB" id="A0A6J6IG16"/>
<proteinExistence type="predicted"/>
<accession>A0A6J6IG16</accession>
<organism evidence="13">
    <name type="scientific">freshwater metagenome</name>
    <dbReference type="NCBI Taxonomy" id="449393"/>
    <lineage>
        <taxon>unclassified sequences</taxon>
        <taxon>metagenomes</taxon>
        <taxon>ecological metagenomes</taxon>
    </lineage>
</organism>
<dbReference type="GO" id="GO:0006260">
    <property type="term" value="P:DNA replication"/>
    <property type="evidence" value="ECO:0007669"/>
    <property type="project" value="UniProtKB-KW"/>
</dbReference>
<evidence type="ECO:0000256" key="6">
    <source>
        <dbReference type="ARBA" id="ARBA00022763"/>
    </source>
</evidence>
<dbReference type="InterPro" id="IPR036775">
    <property type="entry name" value="DNA_pol_Y-fam_lit_finger_sf"/>
</dbReference>
<dbReference type="InterPro" id="IPR017961">
    <property type="entry name" value="DNA_pol_Y-fam_little_finger"/>
</dbReference>
<evidence type="ECO:0000256" key="1">
    <source>
        <dbReference type="ARBA" id="ARBA00012417"/>
    </source>
</evidence>
<evidence type="ECO:0000256" key="9">
    <source>
        <dbReference type="ARBA" id="ARBA00023204"/>
    </source>
</evidence>
<evidence type="ECO:0000256" key="11">
    <source>
        <dbReference type="SAM" id="MobiDB-lite"/>
    </source>
</evidence>
<evidence type="ECO:0000256" key="2">
    <source>
        <dbReference type="ARBA" id="ARBA00022679"/>
    </source>
</evidence>
<evidence type="ECO:0000256" key="10">
    <source>
        <dbReference type="ARBA" id="ARBA00049244"/>
    </source>
</evidence>
<keyword evidence="2" id="KW-0808">Transferase</keyword>
<dbReference type="GO" id="GO:0006281">
    <property type="term" value="P:DNA repair"/>
    <property type="evidence" value="ECO:0007669"/>
    <property type="project" value="UniProtKB-KW"/>
</dbReference>
<dbReference type="GO" id="GO:0009432">
    <property type="term" value="P:SOS response"/>
    <property type="evidence" value="ECO:0007669"/>
    <property type="project" value="TreeGrafter"/>
</dbReference>
<keyword evidence="6" id="KW-0227">DNA damage</keyword>
<dbReference type="PANTHER" id="PTHR11076">
    <property type="entry name" value="DNA REPAIR POLYMERASE UMUC / TRANSFERASE FAMILY MEMBER"/>
    <property type="match status" value="1"/>
</dbReference>
<evidence type="ECO:0000256" key="7">
    <source>
        <dbReference type="ARBA" id="ARBA00022842"/>
    </source>
</evidence>
<dbReference type="Gene3D" id="1.10.150.20">
    <property type="entry name" value="5' to 3' exonuclease, C-terminal subdomain"/>
    <property type="match status" value="1"/>
</dbReference>
<keyword evidence="7" id="KW-0460">Magnesium</keyword>
<sequence length="219" mass="23238">MAKLEGIGVRTIRDLAVLDVGVVCSTVGDAHGRHLHALSQGIDDRFVEPERIAKSIGHEETFSADLTTHDELRTQLVRLCDAVARRTREAGVAAGTLMLKLKFSSFESVTRSVTPSIPLTTGPSMVAALEPLLASLDCSQGVRLLGVHAQKLTTESGAAPRLFDEGGDSPQDIEEQWQPASKAVDSIVSKFGAGTIGPASGLDTRRPGENPFGPLSEDE</sequence>
<dbReference type="PANTHER" id="PTHR11076:SF33">
    <property type="entry name" value="DNA POLYMERASE KAPPA"/>
    <property type="match status" value="1"/>
</dbReference>
<feature type="domain" description="DNA polymerase Y-family little finger" evidence="12">
    <location>
        <begin position="54"/>
        <end position="156"/>
    </location>
</feature>
<feature type="region of interest" description="Disordered" evidence="11">
    <location>
        <begin position="158"/>
        <end position="178"/>
    </location>
</feature>
<evidence type="ECO:0000313" key="13">
    <source>
        <dbReference type="EMBL" id="CAB4621318.1"/>
    </source>
</evidence>
<keyword evidence="5" id="KW-0479">Metal-binding</keyword>
<evidence type="ECO:0000256" key="4">
    <source>
        <dbReference type="ARBA" id="ARBA00022705"/>
    </source>
</evidence>
<keyword evidence="3" id="KW-0548">Nucleotidyltransferase</keyword>
<dbReference type="GO" id="GO:0003684">
    <property type="term" value="F:damaged DNA binding"/>
    <property type="evidence" value="ECO:0007669"/>
    <property type="project" value="InterPro"/>
</dbReference>
<feature type="compositionally biased region" description="Acidic residues" evidence="11">
    <location>
        <begin position="165"/>
        <end position="175"/>
    </location>
</feature>
<keyword evidence="9" id="KW-0234">DNA repair</keyword>
<dbReference type="Pfam" id="PF11799">
    <property type="entry name" value="IMS_C"/>
    <property type="match status" value="1"/>
</dbReference>
<feature type="region of interest" description="Disordered" evidence="11">
    <location>
        <begin position="195"/>
        <end position="219"/>
    </location>
</feature>
<name>A0A6J6IG16_9ZZZZ</name>
<evidence type="ECO:0000256" key="5">
    <source>
        <dbReference type="ARBA" id="ARBA00022723"/>
    </source>
</evidence>
<comment type="catalytic activity">
    <reaction evidence="10">
        <text>DNA(n) + a 2'-deoxyribonucleoside 5'-triphosphate = DNA(n+1) + diphosphate</text>
        <dbReference type="Rhea" id="RHEA:22508"/>
        <dbReference type="Rhea" id="RHEA-COMP:17339"/>
        <dbReference type="Rhea" id="RHEA-COMP:17340"/>
        <dbReference type="ChEBI" id="CHEBI:33019"/>
        <dbReference type="ChEBI" id="CHEBI:61560"/>
        <dbReference type="ChEBI" id="CHEBI:173112"/>
        <dbReference type="EC" id="2.7.7.7"/>
    </reaction>
</comment>